<feature type="transmembrane region" description="Helical" evidence="1">
    <location>
        <begin position="472"/>
        <end position="494"/>
    </location>
</feature>
<organism evidence="3 4">
    <name type="scientific">Roseivivax isoporae LMG 25204</name>
    <dbReference type="NCBI Taxonomy" id="1449351"/>
    <lineage>
        <taxon>Bacteria</taxon>
        <taxon>Pseudomonadati</taxon>
        <taxon>Pseudomonadota</taxon>
        <taxon>Alphaproteobacteria</taxon>
        <taxon>Rhodobacterales</taxon>
        <taxon>Roseobacteraceae</taxon>
        <taxon>Roseivivax</taxon>
    </lineage>
</organism>
<dbReference type="EMBL" id="JAME01000002">
    <property type="protein sequence ID" value="ETX30606.1"/>
    <property type="molecule type" value="Genomic_DNA"/>
</dbReference>
<dbReference type="AlphaFoldDB" id="X7FEW4"/>
<feature type="transmembrane region" description="Helical" evidence="1">
    <location>
        <begin position="265"/>
        <end position="283"/>
    </location>
</feature>
<sequence>MRGNRRRERPSRQEVPPVLRSLLALVLVVAGLWCLEAARSGVAITRADVGATPVTRYARPGADGPVVVIAHGFAGSRQMMAGYALPLARAGYRVHAFDFLGHGRNPVPMSGDVTAQDGATRRLVVQTETVIDAVAEGTPVALLGHSMATDVLARVAAARDDIGPVVLVSAYSGAIDATTPRDLLIIAGAWEPGLRGFAREALRMVDPAADEGDTARAGTVIRRAVAAPFSEHVAVLQSRVGRAEAVGWLDRAYGRTHPVTIPPTGWAILAVLGGLVAGIVPLARRLPARAAPPLPLGRGRLAAVTLVPAIAAPAGAVLLDVSALPVLVADHLAVHLGLFGALQLALLWRWGARPGGLSLAGLGLLLAWSVLFGVALDRYAANFWPVAERLPIIAALAAGALPFMLADAVLTHGAPLGRRIALRGAFLVSLGLAVALAPRELFFLVMIAPVILLFYAVFGTAGRAVSARTGPLAPGIALGLVLAWALGVSFPLFAA</sequence>
<feature type="domain" description="AB hydrolase-1" evidence="2">
    <location>
        <begin position="65"/>
        <end position="174"/>
    </location>
</feature>
<keyword evidence="1" id="KW-1133">Transmembrane helix</keyword>
<feature type="transmembrane region" description="Helical" evidence="1">
    <location>
        <begin position="420"/>
        <end position="437"/>
    </location>
</feature>
<dbReference type="InterPro" id="IPR000073">
    <property type="entry name" value="AB_hydrolase_1"/>
</dbReference>
<keyword evidence="1" id="KW-0812">Transmembrane</keyword>
<dbReference type="Proteomes" id="UP000023430">
    <property type="component" value="Unassembled WGS sequence"/>
</dbReference>
<gene>
    <name evidence="3" type="ORF">RISW2_07255</name>
</gene>
<evidence type="ECO:0000313" key="4">
    <source>
        <dbReference type="Proteomes" id="UP000023430"/>
    </source>
</evidence>
<dbReference type="PANTHER" id="PTHR42886:SF29">
    <property type="entry name" value="PUMMELIG, ISOFORM A"/>
    <property type="match status" value="1"/>
</dbReference>
<dbReference type="SUPFAM" id="SSF53474">
    <property type="entry name" value="alpha/beta-Hydrolases"/>
    <property type="match status" value="1"/>
</dbReference>
<proteinExistence type="predicted"/>
<reference evidence="3 4" key="1">
    <citation type="submission" date="2014-01" db="EMBL/GenBank/DDBJ databases">
        <title>Roseivivax isoporae LMG 25204 Genome Sequencing.</title>
        <authorList>
            <person name="Lai Q."/>
            <person name="Li G."/>
            <person name="Shao Z."/>
        </authorList>
    </citation>
    <scope>NUCLEOTIDE SEQUENCE [LARGE SCALE GENOMIC DNA]</scope>
    <source>
        <strain evidence="3 4">LMG 25204</strain>
    </source>
</reference>
<keyword evidence="3" id="KW-0378">Hydrolase</keyword>
<feature type="transmembrane region" description="Helical" evidence="1">
    <location>
        <begin position="332"/>
        <end position="350"/>
    </location>
</feature>
<dbReference type="InterPro" id="IPR029058">
    <property type="entry name" value="AB_hydrolase_fold"/>
</dbReference>
<name>X7FEW4_9RHOB</name>
<keyword evidence="4" id="KW-1185">Reference proteome</keyword>
<comment type="caution">
    <text evidence="3">The sequence shown here is derived from an EMBL/GenBank/DDBJ whole genome shotgun (WGS) entry which is preliminary data.</text>
</comment>
<feature type="transmembrane region" description="Helical" evidence="1">
    <location>
        <begin position="303"/>
        <end position="326"/>
    </location>
</feature>
<protein>
    <submittedName>
        <fullName evidence="3">Alpha/beta hydrolase</fullName>
    </submittedName>
</protein>
<dbReference type="Pfam" id="PF00561">
    <property type="entry name" value="Abhydrolase_1"/>
    <property type="match status" value="1"/>
</dbReference>
<dbReference type="STRING" id="1449351.RISW2_07255"/>
<dbReference type="GO" id="GO:0016787">
    <property type="term" value="F:hydrolase activity"/>
    <property type="evidence" value="ECO:0007669"/>
    <property type="project" value="UniProtKB-KW"/>
</dbReference>
<keyword evidence="1" id="KW-0472">Membrane</keyword>
<feature type="transmembrane region" description="Helical" evidence="1">
    <location>
        <begin position="357"/>
        <end position="380"/>
    </location>
</feature>
<evidence type="ECO:0000313" key="3">
    <source>
        <dbReference type="EMBL" id="ETX30606.1"/>
    </source>
</evidence>
<feature type="transmembrane region" description="Helical" evidence="1">
    <location>
        <begin position="443"/>
        <end position="465"/>
    </location>
</feature>
<dbReference type="eggNOG" id="COG1073">
    <property type="taxonomic scope" value="Bacteria"/>
</dbReference>
<dbReference type="PATRIC" id="fig|1449351.3.peg.250"/>
<accession>X7FEW4</accession>
<evidence type="ECO:0000259" key="2">
    <source>
        <dbReference type="Pfam" id="PF00561"/>
    </source>
</evidence>
<evidence type="ECO:0000256" key="1">
    <source>
        <dbReference type="SAM" id="Phobius"/>
    </source>
</evidence>
<dbReference type="Gene3D" id="3.40.50.1820">
    <property type="entry name" value="alpha/beta hydrolase"/>
    <property type="match status" value="1"/>
</dbReference>
<dbReference type="PANTHER" id="PTHR42886">
    <property type="entry name" value="RE40534P-RELATED"/>
    <property type="match status" value="1"/>
</dbReference>
<feature type="transmembrane region" description="Helical" evidence="1">
    <location>
        <begin position="392"/>
        <end position="413"/>
    </location>
</feature>